<evidence type="ECO:0000256" key="1">
    <source>
        <dbReference type="ARBA" id="ARBA00004323"/>
    </source>
</evidence>
<keyword evidence="9" id="KW-1185">Reference proteome</keyword>
<accession>A0A0Q1C306</accession>
<evidence type="ECO:0000256" key="5">
    <source>
        <dbReference type="ARBA" id="ARBA00023034"/>
    </source>
</evidence>
<keyword evidence="5" id="KW-0333">Golgi apparatus</keyword>
<evidence type="ECO:0000313" key="8">
    <source>
        <dbReference type="EMBL" id="KQC31612.1"/>
    </source>
</evidence>
<comment type="subcellular location">
    <subcellularLocation>
        <location evidence="1">Golgi apparatus membrane</location>
        <topology evidence="1">Single-pass type II membrane protein</topology>
    </subcellularLocation>
</comment>
<dbReference type="EMBL" id="LCTZ01000002">
    <property type="protein sequence ID" value="KQC31612.1"/>
    <property type="molecule type" value="Genomic_DNA"/>
</dbReference>
<reference evidence="8 9" key="1">
    <citation type="submission" date="2015-04" db="EMBL/GenBank/DDBJ databases">
        <title>Complete genome of flavobacterium.</title>
        <authorList>
            <person name="Kwon Y.M."/>
            <person name="Kim S.-J."/>
        </authorList>
    </citation>
    <scope>NUCLEOTIDE SEQUENCE [LARGE SCALE GENOMIC DNA]</scope>
    <source>
        <strain evidence="8 9">DK169</strain>
    </source>
</reference>
<dbReference type="PANTHER" id="PTHR12137">
    <property type="entry name" value="CARBOHYDRATE SULFOTRANSFERASE"/>
    <property type="match status" value="1"/>
</dbReference>
<evidence type="ECO:0000313" key="9">
    <source>
        <dbReference type="Proteomes" id="UP000050827"/>
    </source>
</evidence>
<organism evidence="8 9">
    <name type="scientific">Flagellimonas eckloniae</name>
    <dbReference type="NCBI Taxonomy" id="346185"/>
    <lineage>
        <taxon>Bacteria</taxon>
        <taxon>Pseudomonadati</taxon>
        <taxon>Bacteroidota</taxon>
        <taxon>Flavobacteriia</taxon>
        <taxon>Flavobacteriales</taxon>
        <taxon>Flavobacteriaceae</taxon>
        <taxon>Flagellimonas</taxon>
    </lineage>
</organism>
<dbReference type="GO" id="GO:0008146">
    <property type="term" value="F:sulfotransferase activity"/>
    <property type="evidence" value="ECO:0007669"/>
    <property type="project" value="InterPro"/>
</dbReference>
<evidence type="ECO:0000256" key="4">
    <source>
        <dbReference type="ARBA" id="ARBA00022989"/>
    </source>
</evidence>
<dbReference type="PATRIC" id="fig|1547436.3.peg.1056"/>
<protein>
    <recommendedName>
        <fullName evidence="10">Sulfotransferase</fullName>
    </recommendedName>
</protein>
<dbReference type="GO" id="GO:0016051">
    <property type="term" value="P:carbohydrate biosynthetic process"/>
    <property type="evidence" value="ECO:0007669"/>
    <property type="project" value="InterPro"/>
</dbReference>
<keyword evidence="3" id="KW-0812">Transmembrane</keyword>
<keyword evidence="7" id="KW-0325">Glycoprotein</keyword>
<dbReference type="PANTHER" id="PTHR12137:SF54">
    <property type="entry name" value="CARBOHYDRATE SULFOTRANSFERASE"/>
    <property type="match status" value="1"/>
</dbReference>
<evidence type="ECO:0008006" key="10">
    <source>
        <dbReference type="Google" id="ProtNLM"/>
    </source>
</evidence>
<comment type="caution">
    <text evidence="8">The sequence shown here is derived from an EMBL/GenBank/DDBJ whole genome shotgun (WGS) entry which is preliminary data.</text>
</comment>
<keyword evidence="6" id="KW-0472">Membrane</keyword>
<dbReference type="Pfam" id="PF03567">
    <property type="entry name" value="Sulfotransfer_2"/>
    <property type="match status" value="1"/>
</dbReference>
<proteinExistence type="predicted"/>
<keyword evidence="4" id="KW-1133">Transmembrane helix</keyword>
<dbReference type="RefSeq" id="WP_175288729.1">
    <property type="nucleotide sequence ID" value="NZ_LCTZ01000002.1"/>
</dbReference>
<dbReference type="InterPro" id="IPR027417">
    <property type="entry name" value="P-loop_NTPase"/>
</dbReference>
<dbReference type="STRING" id="346185.AAY42_05060"/>
<dbReference type="SUPFAM" id="SSF52540">
    <property type="entry name" value="P-loop containing nucleoside triphosphate hydrolases"/>
    <property type="match status" value="1"/>
</dbReference>
<sequence length="216" mass="25509">MILSHSKKFIFVHNYKVAGTSVRNALRPYNNKSFWASNFGDKIKFLNGDYPKVYSKAFAHHINAPELKKNISPEIFDSYFKFGFVRNPWDWQVSLYKFMLKREGHRQHELIKGMKSFDEYINWRVNEDLQLQKKFFYVGDECLIDFIGKMENLDNDFAEICKKIGVESALPRLNASRAKTDSFLNYYTQETIDLVNEAFQEDIKLFGYSKPILKHT</sequence>
<keyword evidence="2" id="KW-0808">Transferase</keyword>
<gene>
    <name evidence="8" type="ORF">AAY42_05060</name>
</gene>
<dbReference type="InterPro" id="IPR005331">
    <property type="entry name" value="Sulfotransferase"/>
</dbReference>
<dbReference type="GO" id="GO:0016020">
    <property type="term" value="C:membrane"/>
    <property type="evidence" value="ECO:0007669"/>
    <property type="project" value="InterPro"/>
</dbReference>
<name>A0A0Q1C306_9FLAO</name>
<dbReference type="Gene3D" id="3.40.50.300">
    <property type="entry name" value="P-loop containing nucleotide triphosphate hydrolases"/>
    <property type="match status" value="1"/>
</dbReference>
<dbReference type="AlphaFoldDB" id="A0A0Q1C306"/>
<evidence type="ECO:0000256" key="2">
    <source>
        <dbReference type="ARBA" id="ARBA00022679"/>
    </source>
</evidence>
<dbReference type="InterPro" id="IPR018011">
    <property type="entry name" value="Carb_sulfotrans_8-10"/>
</dbReference>
<evidence type="ECO:0000256" key="3">
    <source>
        <dbReference type="ARBA" id="ARBA00022692"/>
    </source>
</evidence>
<dbReference type="Proteomes" id="UP000050827">
    <property type="component" value="Unassembled WGS sequence"/>
</dbReference>
<evidence type="ECO:0000256" key="6">
    <source>
        <dbReference type="ARBA" id="ARBA00023136"/>
    </source>
</evidence>
<evidence type="ECO:0000256" key="7">
    <source>
        <dbReference type="ARBA" id="ARBA00023180"/>
    </source>
</evidence>